<evidence type="ECO:0000313" key="3">
    <source>
        <dbReference type="Proteomes" id="UP000800038"/>
    </source>
</evidence>
<keyword evidence="3" id="KW-1185">Reference proteome</keyword>
<organism evidence="2 3">
    <name type="scientific">Clathrospora elynae</name>
    <dbReference type="NCBI Taxonomy" id="706981"/>
    <lineage>
        <taxon>Eukaryota</taxon>
        <taxon>Fungi</taxon>
        <taxon>Dikarya</taxon>
        <taxon>Ascomycota</taxon>
        <taxon>Pezizomycotina</taxon>
        <taxon>Dothideomycetes</taxon>
        <taxon>Pleosporomycetidae</taxon>
        <taxon>Pleosporales</taxon>
        <taxon>Diademaceae</taxon>
        <taxon>Clathrospora</taxon>
    </lineage>
</organism>
<dbReference type="EMBL" id="ML976088">
    <property type="protein sequence ID" value="KAF1939090.1"/>
    <property type="molecule type" value="Genomic_DNA"/>
</dbReference>
<reference evidence="2" key="1">
    <citation type="journal article" date="2020" name="Stud. Mycol.">
        <title>101 Dothideomycetes genomes: a test case for predicting lifestyles and emergence of pathogens.</title>
        <authorList>
            <person name="Haridas S."/>
            <person name="Albert R."/>
            <person name="Binder M."/>
            <person name="Bloem J."/>
            <person name="Labutti K."/>
            <person name="Salamov A."/>
            <person name="Andreopoulos B."/>
            <person name="Baker S."/>
            <person name="Barry K."/>
            <person name="Bills G."/>
            <person name="Bluhm B."/>
            <person name="Cannon C."/>
            <person name="Castanera R."/>
            <person name="Culley D."/>
            <person name="Daum C."/>
            <person name="Ezra D."/>
            <person name="Gonzalez J."/>
            <person name="Henrissat B."/>
            <person name="Kuo A."/>
            <person name="Liang C."/>
            <person name="Lipzen A."/>
            <person name="Lutzoni F."/>
            <person name="Magnuson J."/>
            <person name="Mondo S."/>
            <person name="Nolan M."/>
            <person name="Ohm R."/>
            <person name="Pangilinan J."/>
            <person name="Park H.-J."/>
            <person name="Ramirez L."/>
            <person name="Alfaro M."/>
            <person name="Sun H."/>
            <person name="Tritt A."/>
            <person name="Yoshinaga Y."/>
            <person name="Zwiers L.-H."/>
            <person name="Turgeon B."/>
            <person name="Goodwin S."/>
            <person name="Spatafora J."/>
            <person name="Crous P."/>
            <person name="Grigoriev I."/>
        </authorList>
    </citation>
    <scope>NUCLEOTIDE SEQUENCE</scope>
    <source>
        <strain evidence="2">CBS 161.51</strain>
    </source>
</reference>
<dbReference type="AlphaFoldDB" id="A0A6A5SH67"/>
<keyword evidence="1" id="KW-0472">Membrane</keyword>
<name>A0A6A5SH67_9PLEO</name>
<feature type="transmembrane region" description="Helical" evidence="1">
    <location>
        <begin position="21"/>
        <end position="43"/>
    </location>
</feature>
<evidence type="ECO:0000313" key="2">
    <source>
        <dbReference type="EMBL" id="KAF1939090.1"/>
    </source>
</evidence>
<gene>
    <name evidence="2" type="ORF">EJ02DRAFT_265993</name>
</gene>
<keyword evidence="1" id="KW-0812">Transmembrane</keyword>
<keyword evidence="1" id="KW-1133">Transmembrane helix</keyword>
<proteinExistence type="predicted"/>
<evidence type="ECO:0000256" key="1">
    <source>
        <dbReference type="SAM" id="Phobius"/>
    </source>
</evidence>
<accession>A0A6A5SH67</accession>
<sequence>MGAGIREAWLSITRKHGDYRFFTSFAAGLLYYQLVFSMFSLMLRTQGVTSQSRESGYSRLWGVTAPSLQVHWKLSKRESPSAVK</sequence>
<dbReference type="Proteomes" id="UP000800038">
    <property type="component" value="Unassembled WGS sequence"/>
</dbReference>
<protein>
    <submittedName>
        <fullName evidence="2">Uncharacterized protein</fullName>
    </submittedName>
</protein>